<proteinExistence type="predicted"/>
<evidence type="ECO:0000313" key="2">
    <source>
        <dbReference type="EMBL" id="KDR20413.1"/>
    </source>
</evidence>
<dbReference type="InParanoid" id="A0A067RC19"/>
<accession>A0A067RC19</accession>
<keyword evidence="1" id="KW-0732">Signal</keyword>
<name>A0A067RC19_ZOONE</name>
<evidence type="ECO:0000256" key="1">
    <source>
        <dbReference type="SAM" id="SignalP"/>
    </source>
</evidence>
<dbReference type="AlphaFoldDB" id="A0A067RC19"/>
<dbReference type="EMBL" id="KK852605">
    <property type="protein sequence ID" value="KDR20413.1"/>
    <property type="molecule type" value="Genomic_DNA"/>
</dbReference>
<evidence type="ECO:0008006" key="4">
    <source>
        <dbReference type="Google" id="ProtNLM"/>
    </source>
</evidence>
<dbReference type="Proteomes" id="UP000027135">
    <property type="component" value="Unassembled WGS sequence"/>
</dbReference>
<reference evidence="2 3" key="1">
    <citation type="journal article" date="2014" name="Nat. Commun.">
        <title>Molecular traces of alternative social organization in a termite genome.</title>
        <authorList>
            <person name="Terrapon N."/>
            <person name="Li C."/>
            <person name="Robertson H.M."/>
            <person name="Ji L."/>
            <person name="Meng X."/>
            <person name="Booth W."/>
            <person name="Chen Z."/>
            <person name="Childers C.P."/>
            <person name="Glastad K.M."/>
            <person name="Gokhale K."/>
            <person name="Gowin J."/>
            <person name="Gronenberg W."/>
            <person name="Hermansen R.A."/>
            <person name="Hu H."/>
            <person name="Hunt B.G."/>
            <person name="Huylmans A.K."/>
            <person name="Khalil S.M."/>
            <person name="Mitchell R.D."/>
            <person name="Munoz-Torres M.C."/>
            <person name="Mustard J.A."/>
            <person name="Pan H."/>
            <person name="Reese J.T."/>
            <person name="Scharf M.E."/>
            <person name="Sun F."/>
            <person name="Vogel H."/>
            <person name="Xiao J."/>
            <person name="Yang W."/>
            <person name="Yang Z."/>
            <person name="Yang Z."/>
            <person name="Zhou J."/>
            <person name="Zhu J."/>
            <person name="Brent C.S."/>
            <person name="Elsik C.G."/>
            <person name="Goodisman M.A."/>
            <person name="Liberles D.A."/>
            <person name="Roe R.M."/>
            <person name="Vargo E.L."/>
            <person name="Vilcinskas A."/>
            <person name="Wang J."/>
            <person name="Bornberg-Bauer E."/>
            <person name="Korb J."/>
            <person name="Zhang G."/>
            <person name="Liebig J."/>
        </authorList>
    </citation>
    <scope>NUCLEOTIDE SEQUENCE [LARGE SCALE GENOMIC DNA]</scope>
    <source>
        <tissue evidence="2">Whole organism</tissue>
    </source>
</reference>
<protein>
    <recommendedName>
        <fullName evidence="4">Secreted protein</fullName>
    </recommendedName>
</protein>
<feature type="signal peptide" evidence="1">
    <location>
        <begin position="1"/>
        <end position="18"/>
    </location>
</feature>
<feature type="chain" id="PRO_5001648093" description="Secreted protein" evidence="1">
    <location>
        <begin position="19"/>
        <end position="71"/>
    </location>
</feature>
<gene>
    <name evidence="2" type="ORF">L798_04948</name>
</gene>
<keyword evidence="3" id="KW-1185">Reference proteome</keyword>
<organism evidence="2 3">
    <name type="scientific">Zootermopsis nevadensis</name>
    <name type="common">Dampwood termite</name>
    <dbReference type="NCBI Taxonomy" id="136037"/>
    <lineage>
        <taxon>Eukaryota</taxon>
        <taxon>Metazoa</taxon>
        <taxon>Ecdysozoa</taxon>
        <taxon>Arthropoda</taxon>
        <taxon>Hexapoda</taxon>
        <taxon>Insecta</taxon>
        <taxon>Pterygota</taxon>
        <taxon>Neoptera</taxon>
        <taxon>Polyneoptera</taxon>
        <taxon>Dictyoptera</taxon>
        <taxon>Blattodea</taxon>
        <taxon>Blattoidea</taxon>
        <taxon>Termitoidae</taxon>
        <taxon>Termopsidae</taxon>
        <taxon>Zootermopsis</taxon>
    </lineage>
</organism>
<evidence type="ECO:0000313" key="3">
    <source>
        <dbReference type="Proteomes" id="UP000027135"/>
    </source>
</evidence>
<sequence length="71" mass="7902">MGLLACLYLSIHLNPTTANCCITPNCTFENVSTALEKSYHTNASNDIVSIILVVSFEYKYLFKINGLVRKS</sequence>